<sequence>MERHPGEQFESKEKQFKYELLPQRNYLQQKMCWAIAINHNNKFLVTGAESNINVFQFKNGEIKKIQIIQKHQSWITTLNFCNQMSLIISGSSCVKIWSQNLFSNPKCLFVLSEHSSMIQCIVYRYYNPSIIISGSRDSTIKFWYQKELQWICQQTIKEHSNSVASLSLNQEGNVLISCGDDHQILIIKYIDNQKWKIIQKIQGQGVRLSFITKETFAFQSWQSNKLLLYKFEQQTELYLKTKELQIKGSQQFCTFLFPCIFIPSKNILLSKNGYNLNIIRFNPSNFDGHLEQAIEFDYPNNWLGNIFGTMSEDGEYLITWDSKSKQLQIRQYKEIDLQKSTTIKKNCRIF</sequence>
<dbReference type="OrthoDB" id="294310at2759"/>
<organism evidence="2 3">
    <name type="scientific">Paramecium pentaurelia</name>
    <dbReference type="NCBI Taxonomy" id="43138"/>
    <lineage>
        <taxon>Eukaryota</taxon>
        <taxon>Sar</taxon>
        <taxon>Alveolata</taxon>
        <taxon>Ciliophora</taxon>
        <taxon>Intramacronucleata</taxon>
        <taxon>Oligohymenophorea</taxon>
        <taxon>Peniculida</taxon>
        <taxon>Parameciidae</taxon>
        <taxon>Paramecium</taxon>
    </lineage>
</organism>
<dbReference type="PANTHER" id="PTHR19920">
    <property type="entry name" value="WD40 PROTEIN CIAO1"/>
    <property type="match status" value="1"/>
</dbReference>
<dbReference type="EMBL" id="CAJJDO010000156">
    <property type="protein sequence ID" value="CAD8209800.1"/>
    <property type="molecule type" value="Genomic_DNA"/>
</dbReference>
<reference evidence="2" key="1">
    <citation type="submission" date="2021-01" db="EMBL/GenBank/DDBJ databases">
        <authorList>
            <consortium name="Genoscope - CEA"/>
            <person name="William W."/>
        </authorList>
    </citation>
    <scope>NUCLEOTIDE SEQUENCE</scope>
</reference>
<keyword evidence="3" id="KW-1185">Reference proteome</keyword>
<evidence type="ECO:0000313" key="2">
    <source>
        <dbReference type="EMBL" id="CAD8209800.1"/>
    </source>
</evidence>
<dbReference type="GO" id="GO:0016226">
    <property type="term" value="P:iron-sulfur cluster assembly"/>
    <property type="evidence" value="ECO:0007669"/>
    <property type="project" value="TreeGrafter"/>
</dbReference>
<feature type="repeat" description="WD" evidence="1">
    <location>
        <begin position="111"/>
        <end position="143"/>
    </location>
</feature>
<dbReference type="Pfam" id="PF00400">
    <property type="entry name" value="WD40"/>
    <property type="match status" value="3"/>
</dbReference>
<dbReference type="Proteomes" id="UP000689195">
    <property type="component" value="Unassembled WGS sequence"/>
</dbReference>
<accession>A0A8S1Y8C9</accession>
<name>A0A8S1Y8C9_9CILI</name>
<dbReference type="PANTHER" id="PTHR19920:SF0">
    <property type="entry name" value="CYTOSOLIC IRON-SULFUR PROTEIN ASSEMBLY PROTEIN CIAO1-RELATED"/>
    <property type="match status" value="1"/>
</dbReference>
<evidence type="ECO:0000256" key="1">
    <source>
        <dbReference type="PROSITE-ProRule" id="PRU00221"/>
    </source>
</evidence>
<dbReference type="SMART" id="SM00320">
    <property type="entry name" value="WD40"/>
    <property type="match status" value="4"/>
</dbReference>
<dbReference type="AlphaFoldDB" id="A0A8S1Y8C9"/>
<proteinExistence type="predicted"/>
<dbReference type="InterPro" id="IPR001680">
    <property type="entry name" value="WD40_rpt"/>
</dbReference>
<dbReference type="PROSITE" id="PS50082">
    <property type="entry name" value="WD_REPEATS_2"/>
    <property type="match status" value="1"/>
</dbReference>
<dbReference type="GO" id="GO:0097361">
    <property type="term" value="C:cytosolic [4Fe-4S] assembly targeting complex"/>
    <property type="evidence" value="ECO:0007669"/>
    <property type="project" value="TreeGrafter"/>
</dbReference>
<evidence type="ECO:0000313" key="3">
    <source>
        <dbReference type="Proteomes" id="UP000689195"/>
    </source>
</evidence>
<keyword evidence="1" id="KW-0853">WD repeat</keyword>
<gene>
    <name evidence="2" type="ORF">PPENT_87.1.T1560044</name>
</gene>
<comment type="caution">
    <text evidence="2">The sequence shown here is derived from an EMBL/GenBank/DDBJ whole genome shotgun (WGS) entry which is preliminary data.</text>
</comment>
<protein>
    <submittedName>
        <fullName evidence="2">Uncharacterized protein</fullName>
    </submittedName>
</protein>